<dbReference type="SUPFAM" id="SSF51445">
    <property type="entry name" value="(Trans)glycosidases"/>
    <property type="match status" value="1"/>
</dbReference>
<feature type="domain" description="Glycoside hydrolase family 5" evidence="3">
    <location>
        <begin position="159"/>
        <end position="401"/>
    </location>
</feature>
<dbReference type="InterPro" id="IPR001547">
    <property type="entry name" value="Glyco_hydro_5"/>
</dbReference>
<dbReference type="PANTHER" id="PTHR34142">
    <property type="entry name" value="ENDO-BETA-1,4-GLUCANASE A"/>
    <property type="match status" value="1"/>
</dbReference>
<dbReference type="PRINTS" id="PR00313">
    <property type="entry name" value="CABNDNGRPT"/>
</dbReference>
<sequence length="656" mass="73900">MKRHISIFITCLLITLLTNVQIIKNKIYDLNGQAFITEVIHPFAWDDIYDIYLNIWGLDHIRYADFLLENNHQAYSGYDNHEIDKKTVDIYTIQDAVVMFEIHDGIGAYKNISNPRNQFYTHGINISFGDYGSEDIGLDVTSAASKFSNFKIIGDKIYDPNGQEFIAKGINTFTWDKDYNIYLDNWGFNTIRVPNYLLGSYNQPHPAQDNYQTNKNIVNVYTSQNAVVIFDAHDRIGGYYQGDQWEILKDYWREMAKQFKDNPYVWFNLHNEPGNSQAQPEKWVNYHRQLIDIIRAEGANNVIVVDGEAWGQDYLTQTIASHAHNIMAGNENILFSLHVYDQWLNKDIGAYFDRLQAQDIPIIVGEYGSENIGLDVTQASVNMMLAAQPREIGRIAWVGKANDNNDLTYGKGGHAYYFDGNNTEILTDLGRLTWQDLQRSENLGYADHNFWTRFTSPDKASEASEQGVYDIVIRDISGNKNFPNKLQSSIFISGDNGNNKFDGGDQDDVLIGGDGSDKLSGQNGNDLLVGGKGNDELTGGSGNDIFYIDGRDVGKDIITDFNPQNDALYINNIMEIAQAWTDTGLDKANRYGHLGALRVTNLKELADLTGVLNNLGGSFGAYTIKNQNQLILDLGDTVIHLNGLSNYVQPIQAPLI</sequence>
<proteinExistence type="predicted"/>
<reference evidence="4" key="1">
    <citation type="journal article" date="2011" name="J. Appl. Phycol.">
        <title>Identification and characterization of endoglucanases for fungicidal activity in Anabaena laxa (Cyanobacteria).</title>
        <authorList>
            <person name="Gupta V."/>
            <person name="Natarajan C."/>
            <person name="Kumar K."/>
            <person name="Prasanna R."/>
        </authorList>
    </citation>
    <scope>NUCLEOTIDE SEQUENCE</scope>
    <source>
        <strain evidence="4">RPAN8</strain>
    </source>
</reference>
<dbReference type="Pfam" id="PF00353">
    <property type="entry name" value="HemolysinCabind"/>
    <property type="match status" value="2"/>
</dbReference>
<dbReference type="InterPro" id="IPR011049">
    <property type="entry name" value="Serralysin-like_metalloprot_C"/>
</dbReference>
<dbReference type="SUPFAM" id="SSF51120">
    <property type="entry name" value="beta-Roll"/>
    <property type="match status" value="1"/>
</dbReference>
<gene>
    <name evidence="4" type="primary">end2</name>
</gene>
<organism evidence="4">
    <name type="scientific">Anabaena laxa RPAN8</name>
    <dbReference type="NCBI Taxonomy" id="520828"/>
    <lineage>
        <taxon>Bacteria</taxon>
        <taxon>Bacillati</taxon>
        <taxon>Cyanobacteriota</taxon>
        <taxon>Cyanophyceae</taxon>
        <taxon>Nostocales</taxon>
        <taxon>Nostocaceae</taxon>
        <taxon>Anabaena</taxon>
    </lineage>
</organism>
<dbReference type="GO" id="GO:0009251">
    <property type="term" value="P:glucan catabolic process"/>
    <property type="evidence" value="ECO:0007669"/>
    <property type="project" value="TreeGrafter"/>
</dbReference>
<dbReference type="GO" id="GO:0005509">
    <property type="term" value="F:calcium ion binding"/>
    <property type="evidence" value="ECO:0007669"/>
    <property type="project" value="InterPro"/>
</dbReference>
<dbReference type="PANTHER" id="PTHR34142:SF1">
    <property type="entry name" value="GLYCOSIDE HYDROLASE FAMILY 5 DOMAIN-CONTAINING PROTEIN"/>
    <property type="match status" value="1"/>
</dbReference>
<dbReference type="AlphaFoldDB" id="D5KTA0"/>
<evidence type="ECO:0000313" key="4">
    <source>
        <dbReference type="EMBL" id="ADE22239.1"/>
    </source>
</evidence>
<dbReference type="InterPro" id="IPR017853">
    <property type="entry name" value="GH"/>
</dbReference>
<protein>
    <submittedName>
        <fullName evidence="4">Beta 1,4-endoglucanase</fullName>
    </submittedName>
</protein>
<evidence type="ECO:0000256" key="1">
    <source>
        <dbReference type="ARBA" id="ARBA00022801"/>
    </source>
</evidence>
<accession>D5KTA0</accession>
<dbReference type="Gene3D" id="3.20.20.80">
    <property type="entry name" value="Glycosidases"/>
    <property type="match status" value="1"/>
</dbReference>
<dbReference type="CAZy" id="GH5">
    <property type="family name" value="Glycoside Hydrolase Family 5"/>
</dbReference>
<evidence type="ECO:0000259" key="3">
    <source>
        <dbReference type="Pfam" id="PF00150"/>
    </source>
</evidence>
<dbReference type="GO" id="GO:0004553">
    <property type="term" value="F:hydrolase activity, hydrolyzing O-glycosyl compounds"/>
    <property type="evidence" value="ECO:0007669"/>
    <property type="project" value="InterPro"/>
</dbReference>
<evidence type="ECO:0000256" key="2">
    <source>
        <dbReference type="ARBA" id="ARBA00023295"/>
    </source>
</evidence>
<dbReference type="PROSITE" id="PS00330">
    <property type="entry name" value="HEMOLYSIN_CALCIUM"/>
    <property type="match status" value="2"/>
</dbReference>
<dbReference type="InterPro" id="IPR018511">
    <property type="entry name" value="Hemolysin-typ_Ca-bd_CS"/>
</dbReference>
<keyword evidence="2" id="KW-0326">Glycosidase</keyword>
<dbReference type="EMBL" id="GU593983">
    <property type="protein sequence ID" value="ADE22239.1"/>
    <property type="molecule type" value="Genomic_DNA"/>
</dbReference>
<keyword evidence="1" id="KW-0378">Hydrolase</keyword>
<name>D5KTA0_9NOST</name>
<dbReference type="InterPro" id="IPR001343">
    <property type="entry name" value="Hemolysn_Ca-bd"/>
</dbReference>
<dbReference type="Pfam" id="PF00150">
    <property type="entry name" value="Cellulase"/>
    <property type="match status" value="1"/>
</dbReference>
<dbReference type="Gene3D" id="2.150.10.10">
    <property type="entry name" value="Serralysin-like metalloprotease, C-terminal"/>
    <property type="match status" value="1"/>
</dbReference>